<gene>
    <name evidence="11" type="ORF">WA1_00055</name>
</gene>
<sequence>MLAEIQPGTLIGHRYLVHKLLGKGGFGRTYLVYDTQRFGEPCVLKEFVPPNTSERLLNKYRDLFEREAKVLYQINHPQIPKFLAWLTEQERLFIVQEYINGQTYSQLLRARLSQQKKPFSEAEVIQWLLELLPVLDYLHQLNIIHRDIAPDNVILSQKQSKPVLIDFGIVKQKVSEVWNADSENDQYSVMGSVVGKIGYSPPEQIRMGQCYPCSDLYALSVSAVVLLTGKMPNLLLDPSLKWQWQSYVKVSHQLSEILEKTLADNPSDRYQSAKEVFDELQGCYRSQGELHLVFGNSGALQPDKKVQTVGNNELETAKTGETEENKLWKQQLPDIKTNIENQLGIDSEFLESCQQELTSFVGPFASVLLRNTLNQFPQLTPSELIERLAVAIPHSQRSQEFRNRAQILLSKTGTHQETTVSQDMVTSFPAANDPEFLQYCRKELVSFVGPFATVLIEDTIANNPQITPEQLVEVLVAKIPHQQRAQEFKNRIQIPHNR</sequence>
<dbReference type="RefSeq" id="WP_017742280.1">
    <property type="nucleotide sequence ID" value="NZ_KQ976354.1"/>
</dbReference>
<keyword evidence="2 11" id="KW-0723">Serine/threonine-protein kinase</keyword>
<evidence type="ECO:0000313" key="12">
    <source>
        <dbReference type="Proteomes" id="UP000076925"/>
    </source>
</evidence>
<dbReference type="PROSITE" id="PS50011">
    <property type="entry name" value="PROTEIN_KINASE_DOM"/>
    <property type="match status" value="1"/>
</dbReference>
<comment type="catalytic activity">
    <reaction evidence="7">
        <text>L-threonyl-[protein] + ATP = O-phospho-L-threonyl-[protein] + ADP + H(+)</text>
        <dbReference type="Rhea" id="RHEA:46608"/>
        <dbReference type="Rhea" id="RHEA-COMP:11060"/>
        <dbReference type="Rhea" id="RHEA-COMP:11605"/>
        <dbReference type="ChEBI" id="CHEBI:15378"/>
        <dbReference type="ChEBI" id="CHEBI:30013"/>
        <dbReference type="ChEBI" id="CHEBI:30616"/>
        <dbReference type="ChEBI" id="CHEBI:61977"/>
        <dbReference type="ChEBI" id="CHEBI:456216"/>
        <dbReference type="EC" id="2.7.11.1"/>
    </reaction>
</comment>
<keyword evidence="5 11" id="KW-0418">Kinase</keyword>
<dbReference type="GO" id="GO:0004674">
    <property type="term" value="F:protein serine/threonine kinase activity"/>
    <property type="evidence" value="ECO:0007669"/>
    <property type="project" value="UniProtKB-KW"/>
</dbReference>
<dbReference type="SMART" id="SM00219">
    <property type="entry name" value="TyrKc"/>
    <property type="match status" value="1"/>
</dbReference>
<keyword evidence="4 9" id="KW-0547">Nucleotide-binding</keyword>
<name>A0A139XFZ0_9CYAN</name>
<keyword evidence="3" id="KW-0808">Transferase</keyword>
<evidence type="ECO:0000256" key="4">
    <source>
        <dbReference type="ARBA" id="ARBA00022741"/>
    </source>
</evidence>
<evidence type="ECO:0000256" key="3">
    <source>
        <dbReference type="ARBA" id="ARBA00022679"/>
    </source>
</evidence>
<accession>A0A139XFZ0</accession>
<feature type="domain" description="Protein kinase" evidence="10">
    <location>
        <begin position="15"/>
        <end position="294"/>
    </location>
</feature>
<dbReference type="EMBL" id="ANNX02000012">
    <property type="protein sequence ID" value="KYC43606.1"/>
    <property type="molecule type" value="Genomic_DNA"/>
</dbReference>
<dbReference type="GO" id="GO:0004713">
    <property type="term" value="F:protein tyrosine kinase activity"/>
    <property type="evidence" value="ECO:0007669"/>
    <property type="project" value="InterPro"/>
</dbReference>
<dbReference type="PROSITE" id="PS00107">
    <property type="entry name" value="PROTEIN_KINASE_ATP"/>
    <property type="match status" value="1"/>
</dbReference>
<dbReference type="AlphaFoldDB" id="A0A139XFZ0"/>
<dbReference type="Pfam" id="PF26309">
    <property type="entry name" value="DUF8082"/>
    <property type="match status" value="2"/>
</dbReference>
<dbReference type="GO" id="GO:0005524">
    <property type="term" value="F:ATP binding"/>
    <property type="evidence" value="ECO:0007669"/>
    <property type="project" value="UniProtKB-UniRule"/>
</dbReference>
<dbReference type="InterPro" id="IPR000719">
    <property type="entry name" value="Prot_kinase_dom"/>
</dbReference>
<dbReference type="InterPro" id="IPR020635">
    <property type="entry name" value="Tyr_kinase_cat_dom"/>
</dbReference>
<evidence type="ECO:0000256" key="2">
    <source>
        <dbReference type="ARBA" id="ARBA00022527"/>
    </source>
</evidence>
<dbReference type="Gene3D" id="3.30.200.20">
    <property type="entry name" value="Phosphorylase Kinase, domain 1"/>
    <property type="match status" value="1"/>
</dbReference>
<dbReference type="Pfam" id="PF00069">
    <property type="entry name" value="Pkinase"/>
    <property type="match status" value="1"/>
</dbReference>
<evidence type="ECO:0000313" key="11">
    <source>
        <dbReference type="EMBL" id="KYC43606.1"/>
    </source>
</evidence>
<dbReference type="InterPro" id="IPR008266">
    <property type="entry name" value="Tyr_kinase_AS"/>
</dbReference>
<evidence type="ECO:0000256" key="5">
    <source>
        <dbReference type="ARBA" id="ARBA00022777"/>
    </source>
</evidence>
<comment type="caution">
    <text evidence="11">The sequence shown here is derived from an EMBL/GenBank/DDBJ whole genome shotgun (WGS) entry which is preliminary data.</text>
</comment>
<dbReference type="OrthoDB" id="507628at2"/>
<dbReference type="PROSITE" id="PS00109">
    <property type="entry name" value="PROTEIN_KINASE_TYR"/>
    <property type="match status" value="1"/>
</dbReference>
<evidence type="ECO:0000256" key="1">
    <source>
        <dbReference type="ARBA" id="ARBA00012513"/>
    </source>
</evidence>
<organism evidence="11 12">
    <name type="scientific">Scytonema hofmannii PCC 7110</name>
    <dbReference type="NCBI Taxonomy" id="128403"/>
    <lineage>
        <taxon>Bacteria</taxon>
        <taxon>Bacillati</taxon>
        <taxon>Cyanobacteriota</taxon>
        <taxon>Cyanophyceae</taxon>
        <taxon>Nostocales</taxon>
        <taxon>Scytonemataceae</taxon>
        <taxon>Scytonema</taxon>
    </lineage>
</organism>
<dbReference type="EC" id="2.7.11.1" evidence="1"/>
<dbReference type="InterPro" id="IPR058395">
    <property type="entry name" value="DUF8082"/>
</dbReference>
<dbReference type="Proteomes" id="UP000076925">
    <property type="component" value="Unassembled WGS sequence"/>
</dbReference>
<evidence type="ECO:0000256" key="8">
    <source>
        <dbReference type="ARBA" id="ARBA00048679"/>
    </source>
</evidence>
<keyword evidence="12" id="KW-1185">Reference proteome</keyword>
<protein>
    <recommendedName>
        <fullName evidence="1">non-specific serine/threonine protein kinase</fullName>
        <ecNumber evidence="1">2.7.11.1</ecNumber>
    </recommendedName>
</protein>
<dbReference type="InterPro" id="IPR017441">
    <property type="entry name" value="Protein_kinase_ATP_BS"/>
</dbReference>
<dbReference type="Gene3D" id="1.10.510.10">
    <property type="entry name" value="Transferase(Phosphotransferase) domain 1"/>
    <property type="match status" value="1"/>
</dbReference>
<dbReference type="PANTHER" id="PTHR24363:SF0">
    <property type="entry name" value="SERINE_THREONINE KINASE LIKE DOMAIN CONTAINING 1"/>
    <property type="match status" value="1"/>
</dbReference>
<dbReference type="CDD" id="cd14014">
    <property type="entry name" value="STKc_PknB_like"/>
    <property type="match status" value="1"/>
</dbReference>
<feature type="binding site" evidence="9">
    <location>
        <position position="45"/>
    </location>
    <ligand>
        <name>ATP</name>
        <dbReference type="ChEBI" id="CHEBI:30616"/>
    </ligand>
</feature>
<proteinExistence type="predicted"/>
<keyword evidence="6 9" id="KW-0067">ATP-binding</keyword>
<evidence type="ECO:0000259" key="10">
    <source>
        <dbReference type="PROSITE" id="PS50011"/>
    </source>
</evidence>
<dbReference type="SUPFAM" id="SSF56112">
    <property type="entry name" value="Protein kinase-like (PK-like)"/>
    <property type="match status" value="1"/>
</dbReference>
<evidence type="ECO:0000256" key="7">
    <source>
        <dbReference type="ARBA" id="ARBA00047899"/>
    </source>
</evidence>
<evidence type="ECO:0000256" key="9">
    <source>
        <dbReference type="PROSITE-ProRule" id="PRU10141"/>
    </source>
</evidence>
<dbReference type="STRING" id="128403.WA1_00055"/>
<dbReference type="PANTHER" id="PTHR24363">
    <property type="entry name" value="SERINE/THREONINE PROTEIN KINASE"/>
    <property type="match status" value="1"/>
</dbReference>
<dbReference type="InterPro" id="IPR011009">
    <property type="entry name" value="Kinase-like_dom_sf"/>
</dbReference>
<comment type="catalytic activity">
    <reaction evidence="8">
        <text>L-seryl-[protein] + ATP = O-phospho-L-seryl-[protein] + ADP + H(+)</text>
        <dbReference type="Rhea" id="RHEA:17989"/>
        <dbReference type="Rhea" id="RHEA-COMP:9863"/>
        <dbReference type="Rhea" id="RHEA-COMP:11604"/>
        <dbReference type="ChEBI" id="CHEBI:15378"/>
        <dbReference type="ChEBI" id="CHEBI:29999"/>
        <dbReference type="ChEBI" id="CHEBI:30616"/>
        <dbReference type="ChEBI" id="CHEBI:83421"/>
        <dbReference type="ChEBI" id="CHEBI:456216"/>
        <dbReference type="EC" id="2.7.11.1"/>
    </reaction>
</comment>
<reference evidence="11 12" key="1">
    <citation type="journal article" date="2013" name="Genome Biol. Evol.">
        <title>Genomes of Stigonematalean cyanobacteria (subsection V) and the evolution of oxygenic photosynthesis from prokaryotes to plastids.</title>
        <authorList>
            <person name="Dagan T."/>
            <person name="Roettger M."/>
            <person name="Stucken K."/>
            <person name="Landan G."/>
            <person name="Koch R."/>
            <person name="Major P."/>
            <person name="Gould S.B."/>
            <person name="Goremykin V.V."/>
            <person name="Rippka R."/>
            <person name="Tandeau de Marsac N."/>
            <person name="Gugger M."/>
            <person name="Lockhart P.J."/>
            <person name="Allen J.F."/>
            <person name="Brune I."/>
            <person name="Maus I."/>
            <person name="Puhler A."/>
            <person name="Martin W.F."/>
        </authorList>
    </citation>
    <scope>NUCLEOTIDE SEQUENCE [LARGE SCALE GENOMIC DNA]</scope>
    <source>
        <strain evidence="11 12">PCC 7110</strain>
    </source>
</reference>
<evidence type="ECO:0000256" key="6">
    <source>
        <dbReference type="ARBA" id="ARBA00022840"/>
    </source>
</evidence>